<sequence>MRDKGWDSYLDDKEYSGKGSVKRVVVLYNATKNDVLWKI</sequence>
<accession>A0A0C2RSL4</accession>
<dbReference type="EMBL" id="JXRP01000018">
    <property type="protein sequence ID" value="KIL44749.1"/>
    <property type="molecule type" value="Genomic_DNA"/>
</dbReference>
<gene>
    <name evidence="1" type="ORF">KP78_22930</name>
</gene>
<evidence type="ECO:0000313" key="2">
    <source>
        <dbReference type="Proteomes" id="UP000031938"/>
    </source>
</evidence>
<proteinExistence type="predicted"/>
<evidence type="ECO:0000313" key="1">
    <source>
        <dbReference type="EMBL" id="KIL44749.1"/>
    </source>
</evidence>
<reference evidence="1 2" key="1">
    <citation type="submission" date="2015-01" db="EMBL/GenBank/DDBJ databases">
        <title>Genome sequencing of Jeotgalibacillus soli.</title>
        <authorList>
            <person name="Goh K.M."/>
            <person name="Chan K.-G."/>
            <person name="Yaakop A.S."/>
            <person name="Ee R."/>
            <person name="Gan H.M."/>
            <person name="Chan C.S."/>
        </authorList>
    </citation>
    <scope>NUCLEOTIDE SEQUENCE [LARGE SCALE GENOMIC DNA]</scope>
    <source>
        <strain evidence="1 2">P9</strain>
    </source>
</reference>
<comment type="caution">
    <text evidence="1">The sequence shown here is derived from an EMBL/GenBank/DDBJ whole genome shotgun (WGS) entry which is preliminary data.</text>
</comment>
<dbReference type="AlphaFoldDB" id="A0A0C2RSL4"/>
<organism evidence="1 2">
    <name type="scientific">Jeotgalibacillus soli</name>
    <dbReference type="NCBI Taxonomy" id="889306"/>
    <lineage>
        <taxon>Bacteria</taxon>
        <taxon>Bacillati</taxon>
        <taxon>Bacillota</taxon>
        <taxon>Bacilli</taxon>
        <taxon>Bacillales</taxon>
        <taxon>Caryophanaceae</taxon>
        <taxon>Jeotgalibacillus</taxon>
    </lineage>
</organism>
<name>A0A0C2RSL4_9BACL</name>
<dbReference type="PATRIC" id="fig|889306.3.peg.2306"/>
<dbReference type="STRING" id="889306.KP78_22930"/>
<dbReference type="Proteomes" id="UP000031938">
    <property type="component" value="Unassembled WGS sequence"/>
</dbReference>
<keyword evidence="2" id="KW-1185">Reference proteome</keyword>
<protein>
    <submittedName>
        <fullName evidence="1">Uncharacterized protein</fullName>
    </submittedName>
</protein>